<reference evidence="10 11" key="1">
    <citation type="submission" date="2014-07" db="EMBL/GenBank/DDBJ databases">
        <title>Genome Sequence of Rhodococcus opacus Strain R7, a Biodegrader of Mono- and Polycyclic Aromatic Hydrocarbons.</title>
        <authorList>
            <person name="Di Gennaro P."/>
            <person name="Zampolli J."/>
            <person name="Presti I."/>
            <person name="Cappelletti M."/>
            <person name="D'Ursi P."/>
            <person name="Orro A."/>
            <person name="Mezzelani A."/>
            <person name="Milanesi L."/>
        </authorList>
    </citation>
    <scope>NUCLEOTIDE SEQUENCE [LARGE SCALE GENOMIC DNA]</scope>
    <source>
        <strain evidence="10 11">R7</strain>
    </source>
</reference>
<keyword evidence="3" id="KW-1003">Cell membrane</keyword>
<keyword evidence="4 7" id="KW-0812">Transmembrane</keyword>
<evidence type="ECO:0000256" key="5">
    <source>
        <dbReference type="ARBA" id="ARBA00022989"/>
    </source>
</evidence>
<dbReference type="SUPFAM" id="SSF161098">
    <property type="entry name" value="MetI-like"/>
    <property type="match status" value="1"/>
</dbReference>
<dbReference type="GO" id="GO:0055085">
    <property type="term" value="P:transmembrane transport"/>
    <property type="evidence" value="ECO:0007669"/>
    <property type="project" value="InterPro"/>
</dbReference>
<evidence type="ECO:0000256" key="2">
    <source>
        <dbReference type="ARBA" id="ARBA00022448"/>
    </source>
</evidence>
<feature type="transmembrane region" description="Helical" evidence="7">
    <location>
        <begin position="120"/>
        <end position="142"/>
    </location>
</feature>
<keyword evidence="6 7" id="KW-0472">Membrane</keyword>
<evidence type="ECO:0000256" key="3">
    <source>
        <dbReference type="ARBA" id="ARBA00022475"/>
    </source>
</evidence>
<feature type="compositionally biased region" description="Basic and acidic residues" evidence="8">
    <location>
        <begin position="16"/>
        <end position="29"/>
    </location>
</feature>
<evidence type="ECO:0000256" key="7">
    <source>
        <dbReference type="RuleBase" id="RU363032"/>
    </source>
</evidence>
<comment type="subcellular location">
    <subcellularLocation>
        <location evidence="1 7">Cell membrane</location>
        <topology evidence="1 7">Multi-pass membrane protein</topology>
    </subcellularLocation>
</comment>
<evidence type="ECO:0000256" key="1">
    <source>
        <dbReference type="ARBA" id="ARBA00004651"/>
    </source>
</evidence>
<evidence type="ECO:0000313" key="10">
    <source>
        <dbReference type="EMBL" id="AII06807.1"/>
    </source>
</evidence>
<feature type="domain" description="ABC transmembrane type-1" evidence="9">
    <location>
        <begin position="120"/>
        <end position="327"/>
    </location>
</feature>
<evidence type="ECO:0000313" key="11">
    <source>
        <dbReference type="Proteomes" id="UP000028488"/>
    </source>
</evidence>
<evidence type="ECO:0000256" key="8">
    <source>
        <dbReference type="SAM" id="MobiDB-lite"/>
    </source>
</evidence>
<dbReference type="PROSITE" id="PS50928">
    <property type="entry name" value="ABC_TM1"/>
    <property type="match status" value="1"/>
</dbReference>
<name>A0A076ENQ0_RHOOP</name>
<keyword evidence="2 7" id="KW-0813">Transport</keyword>
<evidence type="ECO:0000256" key="4">
    <source>
        <dbReference type="ARBA" id="ARBA00022692"/>
    </source>
</evidence>
<accession>A0A076ENQ0</accession>
<feature type="transmembrane region" description="Helical" evidence="7">
    <location>
        <begin position="311"/>
        <end position="336"/>
    </location>
</feature>
<feature type="transmembrane region" description="Helical" evidence="7">
    <location>
        <begin position="37"/>
        <end position="58"/>
    </location>
</feature>
<dbReference type="EMBL" id="CP008947">
    <property type="protein sequence ID" value="AII06807.1"/>
    <property type="molecule type" value="Genomic_DNA"/>
</dbReference>
<feature type="transmembrane region" description="Helical" evidence="7">
    <location>
        <begin position="154"/>
        <end position="177"/>
    </location>
</feature>
<feature type="region of interest" description="Disordered" evidence="8">
    <location>
        <begin position="1"/>
        <end position="32"/>
    </location>
</feature>
<keyword evidence="5 7" id="KW-1133">Transmembrane helix</keyword>
<dbReference type="Gene3D" id="1.10.3720.10">
    <property type="entry name" value="MetI-like"/>
    <property type="match status" value="1"/>
</dbReference>
<dbReference type="RefSeq" id="WP_128640190.1">
    <property type="nucleotide sequence ID" value="NZ_CP008947.1"/>
</dbReference>
<dbReference type="InterPro" id="IPR000515">
    <property type="entry name" value="MetI-like"/>
</dbReference>
<dbReference type="InterPro" id="IPR035906">
    <property type="entry name" value="MetI-like_sf"/>
</dbReference>
<dbReference type="GO" id="GO:0005886">
    <property type="term" value="C:plasma membrane"/>
    <property type="evidence" value="ECO:0007669"/>
    <property type="project" value="UniProtKB-SubCell"/>
</dbReference>
<dbReference type="Proteomes" id="UP000028488">
    <property type="component" value="Chromosome"/>
</dbReference>
<proteinExistence type="inferred from homology"/>
<dbReference type="Pfam" id="PF00528">
    <property type="entry name" value="BPD_transp_1"/>
    <property type="match status" value="1"/>
</dbReference>
<sequence>MTVHELSVETTPAPPHRGDARSGEPEPARPRKGRSKAAMFLILPTMILLGIVVLYPVVSAMVMSLFKDPAIDPATGKFVDQGFAGLSNYTHWLFQRCTDTTGASVSCPGGTLGSLFWQSMWVTVFFTVVTVAIEVALGLWFATIMNRAFRGRALLRTSILVAWAIPTAVTAKLWYFVFAYDGIANKLLGTEILWTGDTWPARFAVVIADAWKTTPFVALLILAGLQMVPAEVYEAARMDGANAWQRFRSITLPLIKPAILVAVLFRVLDVLRIYDLPAILTGGGGGDGTATTTLSILVIDQMRQGFNSASALSTITFLFIFAVAYVLVKVMGVNVIDTQEQQRKA</sequence>
<dbReference type="PANTHER" id="PTHR43005:SF2">
    <property type="entry name" value="INTEGRAL MEMBRANE SUGAR TRANSPORT PROTEIN"/>
    <property type="match status" value="1"/>
</dbReference>
<evidence type="ECO:0000259" key="9">
    <source>
        <dbReference type="PROSITE" id="PS50928"/>
    </source>
</evidence>
<dbReference type="eggNOG" id="COG1175">
    <property type="taxonomic scope" value="Bacteria"/>
</dbReference>
<protein>
    <submittedName>
        <fullName evidence="10">ABC transporter permease</fullName>
    </submittedName>
</protein>
<comment type="similarity">
    <text evidence="7">Belongs to the binding-protein-dependent transport system permease family.</text>
</comment>
<feature type="transmembrane region" description="Helical" evidence="7">
    <location>
        <begin position="254"/>
        <end position="274"/>
    </location>
</feature>
<dbReference type="PANTHER" id="PTHR43005">
    <property type="entry name" value="BLR7065 PROTEIN"/>
    <property type="match status" value="1"/>
</dbReference>
<evidence type="ECO:0000256" key="6">
    <source>
        <dbReference type="ARBA" id="ARBA00023136"/>
    </source>
</evidence>
<organism evidence="10 11">
    <name type="scientific">Rhodococcus opacus</name>
    <name type="common">Nocardia opaca</name>
    <dbReference type="NCBI Taxonomy" id="37919"/>
    <lineage>
        <taxon>Bacteria</taxon>
        <taxon>Bacillati</taxon>
        <taxon>Actinomycetota</taxon>
        <taxon>Actinomycetes</taxon>
        <taxon>Mycobacteriales</taxon>
        <taxon>Nocardiaceae</taxon>
        <taxon>Rhodococcus</taxon>
    </lineage>
</organism>
<dbReference type="CDD" id="cd06261">
    <property type="entry name" value="TM_PBP2"/>
    <property type="match status" value="1"/>
</dbReference>
<gene>
    <name evidence="10" type="ORF">EP51_20055</name>
</gene>
<dbReference type="AlphaFoldDB" id="A0A076ENQ0"/>